<proteinExistence type="predicted"/>
<dbReference type="AlphaFoldDB" id="A0A3N0E7M2"/>
<evidence type="ECO:0000256" key="1">
    <source>
        <dbReference type="SAM" id="MobiDB-lite"/>
    </source>
</evidence>
<evidence type="ECO:0000313" key="2">
    <source>
        <dbReference type="EMBL" id="RNL83852.1"/>
    </source>
</evidence>
<feature type="region of interest" description="Disordered" evidence="1">
    <location>
        <begin position="1"/>
        <end position="30"/>
    </location>
</feature>
<dbReference type="RefSeq" id="WP_123201966.1">
    <property type="nucleotide sequence ID" value="NZ_RJMB01000014.1"/>
</dbReference>
<protein>
    <submittedName>
        <fullName evidence="2">Uncharacterized protein</fullName>
    </submittedName>
</protein>
<keyword evidence="3" id="KW-1185">Reference proteome</keyword>
<evidence type="ECO:0000313" key="3">
    <source>
        <dbReference type="Proteomes" id="UP000269198"/>
    </source>
</evidence>
<name>A0A3N0E7M2_9ACTN</name>
<accession>A0A3N0E7M2</accession>
<dbReference type="EMBL" id="RJMB01000014">
    <property type="protein sequence ID" value="RNL83852.1"/>
    <property type="molecule type" value="Genomic_DNA"/>
</dbReference>
<gene>
    <name evidence="2" type="ORF">EFW17_14725</name>
</gene>
<sequence>MSEPTRRARRSTPSRWGRSPRHTHAHAAAARLQARNPHLIVWFGETSGRYYVMDADGLHQHSGLDAATMFVWWRANRPRPGAGVAR</sequence>
<dbReference type="Proteomes" id="UP000269198">
    <property type="component" value="Unassembled WGS sequence"/>
</dbReference>
<organism evidence="2 3">
    <name type="scientific">Halostreptopolyspora alba</name>
    <dbReference type="NCBI Taxonomy" id="2487137"/>
    <lineage>
        <taxon>Bacteria</taxon>
        <taxon>Bacillati</taxon>
        <taxon>Actinomycetota</taxon>
        <taxon>Actinomycetes</taxon>
        <taxon>Streptosporangiales</taxon>
        <taxon>Nocardiopsidaceae</taxon>
        <taxon>Halostreptopolyspora</taxon>
    </lineage>
</organism>
<feature type="compositionally biased region" description="Basic residues" evidence="1">
    <location>
        <begin position="7"/>
        <end position="25"/>
    </location>
</feature>
<reference evidence="2 3" key="1">
    <citation type="submission" date="2018-11" db="EMBL/GenBank/DDBJ databases">
        <title>The genome draft of YIM 96095.</title>
        <authorList>
            <person name="Tang S.-K."/>
            <person name="Chunyu W.-X."/>
            <person name="Feng Y.-Z."/>
        </authorList>
    </citation>
    <scope>NUCLEOTIDE SEQUENCE [LARGE SCALE GENOMIC DNA]</scope>
    <source>
        <strain evidence="2 3">YIM 96095</strain>
    </source>
</reference>
<comment type="caution">
    <text evidence="2">The sequence shown here is derived from an EMBL/GenBank/DDBJ whole genome shotgun (WGS) entry which is preliminary data.</text>
</comment>
<dbReference type="OrthoDB" id="3430080at2"/>